<dbReference type="InterPro" id="IPR008949">
    <property type="entry name" value="Isoprenoid_synthase_dom_sf"/>
</dbReference>
<dbReference type="GO" id="GO:0016740">
    <property type="term" value="F:transferase activity"/>
    <property type="evidence" value="ECO:0007669"/>
    <property type="project" value="UniProtKB-KW"/>
</dbReference>
<evidence type="ECO:0000313" key="2">
    <source>
        <dbReference type="Proteomes" id="UP000727456"/>
    </source>
</evidence>
<dbReference type="EMBL" id="JAAOZC010000004">
    <property type="protein sequence ID" value="NIJ08301.1"/>
    <property type="molecule type" value="Genomic_DNA"/>
</dbReference>
<gene>
    <name evidence="1" type="ORF">FHS31_001918</name>
</gene>
<proteinExistence type="predicted"/>
<evidence type="ECO:0000313" key="1">
    <source>
        <dbReference type="EMBL" id="NIJ08301.1"/>
    </source>
</evidence>
<protein>
    <submittedName>
        <fullName evidence="1">Phytoene synthase</fullName>
        <ecNumber evidence="1">2.5.1.32</ecNumber>
    </submittedName>
</protein>
<name>A0ABX0TS61_9SPHN</name>
<dbReference type="Pfam" id="PF00494">
    <property type="entry name" value="SQS_PSY"/>
    <property type="match status" value="1"/>
</dbReference>
<organism evidence="1 2">
    <name type="scientific">Sphingomonas vulcanisoli</name>
    <dbReference type="NCBI Taxonomy" id="1658060"/>
    <lineage>
        <taxon>Bacteria</taxon>
        <taxon>Pseudomonadati</taxon>
        <taxon>Pseudomonadota</taxon>
        <taxon>Alphaproteobacteria</taxon>
        <taxon>Sphingomonadales</taxon>
        <taxon>Sphingomonadaceae</taxon>
        <taxon>Sphingomonas</taxon>
    </lineage>
</organism>
<reference evidence="1 2" key="1">
    <citation type="submission" date="2020-03" db="EMBL/GenBank/DDBJ databases">
        <title>Genomic Encyclopedia of Type Strains, Phase III (KMG-III): the genomes of soil and plant-associated and newly described type strains.</title>
        <authorList>
            <person name="Whitman W."/>
        </authorList>
    </citation>
    <scope>NUCLEOTIDE SEQUENCE [LARGE SCALE GENOMIC DNA]</scope>
    <source>
        <strain evidence="1 2">CECT 8804</strain>
    </source>
</reference>
<dbReference type="SUPFAM" id="SSF48576">
    <property type="entry name" value="Terpenoid synthases"/>
    <property type="match status" value="1"/>
</dbReference>
<dbReference type="RefSeq" id="WP_243843383.1">
    <property type="nucleotide sequence ID" value="NZ_JAAOZC010000004.1"/>
</dbReference>
<dbReference type="EC" id="2.5.1.32" evidence="1"/>
<dbReference type="Proteomes" id="UP000727456">
    <property type="component" value="Unassembled WGS sequence"/>
</dbReference>
<keyword evidence="1" id="KW-0808">Transferase</keyword>
<comment type="caution">
    <text evidence="1">The sequence shown here is derived from an EMBL/GenBank/DDBJ whole genome shotgun (WGS) entry which is preliminary data.</text>
</comment>
<sequence length="217" mass="23140">MALVDPERALAVAYAPADKRAALTALFALDERMGAIVGATKETHVGLIRLAWWRESLERLDHAPPPAEPLLGLIAAEVLPLGVTGKALAGIEHGWSALLDGVPDAAAITRHGQERGMRLFRLAARLLSNEDARAGAAGEGWALADLGHRHSDAKVQTEARAQARAALSGVSGRWPRALLPLAALARLARIDADTPGVRRQGSPGRLMRLLALRLTRR</sequence>
<accession>A0ABX0TS61</accession>
<dbReference type="InterPro" id="IPR002060">
    <property type="entry name" value="Squ/phyt_synthse"/>
</dbReference>
<keyword evidence="2" id="KW-1185">Reference proteome</keyword>